<dbReference type="Proteomes" id="UP000198623">
    <property type="component" value="Unassembled WGS sequence"/>
</dbReference>
<accession>A0A1I2QSH1</accession>
<dbReference type="GO" id="GO:0006032">
    <property type="term" value="P:chitin catabolic process"/>
    <property type="evidence" value="ECO:0007669"/>
    <property type="project" value="InterPro"/>
</dbReference>
<dbReference type="GO" id="GO:0016998">
    <property type="term" value="P:cell wall macromolecule catabolic process"/>
    <property type="evidence" value="ECO:0007669"/>
    <property type="project" value="InterPro"/>
</dbReference>
<dbReference type="SUPFAM" id="SSF47090">
    <property type="entry name" value="PGBD-like"/>
    <property type="match status" value="1"/>
</dbReference>
<protein>
    <submittedName>
        <fullName evidence="3">Putative chitinase</fullName>
    </submittedName>
</protein>
<dbReference type="InterPro" id="IPR000726">
    <property type="entry name" value="Glyco_hydro_19_cat"/>
</dbReference>
<evidence type="ECO:0000313" key="4">
    <source>
        <dbReference type="Proteomes" id="UP000198623"/>
    </source>
</evidence>
<gene>
    <name evidence="3" type="ORF">SAMN05216175_10599</name>
</gene>
<dbReference type="STRING" id="1045558.SAMN05216175_10599"/>
<feature type="domain" description="Glycoside hydrolase family 19 catalytic" evidence="1">
    <location>
        <begin position="46"/>
        <end position="144"/>
    </location>
</feature>
<dbReference type="PANTHER" id="PTHR34408:SF1">
    <property type="entry name" value="GLYCOSYL HYDROLASE FAMILY 19 DOMAIN-CONTAINING PROTEIN HI_1415"/>
    <property type="match status" value="1"/>
</dbReference>
<dbReference type="InterPro" id="IPR036365">
    <property type="entry name" value="PGBD-like_sf"/>
</dbReference>
<dbReference type="AlphaFoldDB" id="A0A1I2QSH1"/>
<name>A0A1I2QSH1_9GAMM</name>
<proteinExistence type="predicted"/>
<dbReference type="InterPro" id="IPR002477">
    <property type="entry name" value="Peptidoglycan-bd-like"/>
</dbReference>
<dbReference type="PANTHER" id="PTHR34408">
    <property type="entry name" value="FAMILY PROTEIN, PUTATIVE-RELATED"/>
    <property type="match status" value="1"/>
</dbReference>
<organism evidence="3 4">
    <name type="scientific">Neptunomonas qingdaonensis</name>
    <dbReference type="NCBI Taxonomy" id="1045558"/>
    <lineage>
        <taxon>Bacteria</taxon>
        <taxon>Pseudomonadati</taxon>
        <taxon>Pseudomonadota</taxon>
        <taxon>Gammaproteobacteria</taxon>
        <taxon>Oceanospirillales</taxon>
        <taxon>Oceanospirillaceae</taxon>
        <taxon>Neptunomonas</taxon>
    </lineage>
</organism>
<dbReference type="InterPro" id="IPR052354">
    <property type="entry name" value="Cell_Wall_Dynamics_Protein"/>
</dbReference>
<dbReference type="RefSeq" id="WP_090727053.1">
    <property type="nucleotide sequence ID" value="NZ_FOOU01000005.1"/>
</dbReference>
<dbReference type="OrthoDB" id="9798982at2"/>
<evidence type="ECO:0000259" key="1">
    <source>
        <dbReference type="Pfam" id="PF00182"/>
    </source>
</evidence>
<dbReference type="Gene3D" id="1.10.101.10">
    <property type="entry name" value="PGBD-like superfamily/PGBD"/>
    <property type="match status" value="1"/>
</dbReference>
<dbReference type="InterPro" id="IPR036366">
    <property type="entry name" value="PGBDSf"/>
</dbReference>
<dbReference type="EMBL" id="FOOU01000005">
    <property type="protein sequence ID" value="SFG30970.1"/>
    <property type="molecule type" value="Genomic_DNA"/>
</dbReference>
<feature type="domain" description="Peptidoglycan binding-like" evidence="2">
    <location>
        <begin position="206"/>
        <end position="260"/>
    </location>
</feature>
<sequence length="262" mass="28529">MIPIDGDFIMSVAPRFSGSKAASQLRIVGEVSSVFSSILDFYAINTKLRIAHFMGQVAHECAGFRTTEEFASGAAYEGRQDLGNVKKGDGKRYKGRGLIQLTGRANYREIGKKLNLPLEDNPELAAEPVTSLRIACEYWKSRNINAAADRDDLIKATKLVNGGLNGLEDRRKYLQKAKTSLAGIEGIRVSLNEGGNTTVLRRGSFGNAVIELQELLISKGFDLSIDSDFGPATELAVMMVQKNNGLTADGIVGQKTWDALRK</sequence>
<dbReference type="Pfam" id="PF00182">
    <property type="entry name" value="Glyco_hydro_19"/>
    <property type="match status" value="1"/>
</dbReference>
<keyword evidence="4" id="KW-1185">Reference proteome</keyword>
<dbReference type="GO" id="GO:0004568">
    <property type="term" value="F:chitinase activity"/>
    <property type="evidence" value="ECO:0007669"/>
    <property type="project" value="InterPro"/>
</dbReference>
<dbReference type="Pfam" id="PF01471">
    <property type="entry name" value="PG_binding_1"/>
    <property type="match status" value="1"/>
</dbReference>
<dbReference type="InterPro" id="IPR023346">
    <property type="entry name" value="Lysozyme-like_dom_sf"/>
</dbReference>
<reference evidence="4" key="1">
    <citation type="submission" date="2016-10" db="EMBL/GenBank/DDBJ databases">
        <authorList>
            <person name="Varghese N."/>
            <person name="Submissions S."/>
        </authorList>
    </citation>
    <scope>NUCLEOTIDE SEQUENCE [LARGE SCALE GENOMIC DNA]</scope>
    <source>
        <strain evidence="4">CGMCC 1.10971</strain>
    </source>
</reference>
<evidence type="ECO:0000313" key="3">
    <source>
        <dbReference type="EMBL" id="SFG30970.1"/>
    </source>
</evidence>
<dbReference type="SUPFAM" id="SSF53955">
    <property type="entry name" value="Lysozyme-like"/>
    <property type="match status" value="1"/>
</dbReference>
<evidence type="ECO:0000259" key="2">
    <source>
        <dbReference type="Pfam" id="PF01471"/>
    </source>
</evidence>
<dbReference type="Gene3D" id="1.10.530.10">
    <property type="match status" value="1"/>
</dbReference>